<name>A0ABV3PXC2_9HYPH</name>
<gene>
    <name evidence="1" type="ORF">ABXS05_30525</name>
</gene>
<evidence type="ECO:0000313" key="1">
    <source>
        <dbReference type="EMBL" id="MEW9309919.1"/>
    </source>
</evidence>
<organism evidence="1 2">
    <name type="scientific">Labrys neptuniae</name>
    <dbReference type="NCBI Taxonomy" id="376174"/>
    <lineage>
        <taxon>Bacteria</taxon>
        <taxon>Pseudomonadati</taxon>
        <taxon>Pseudomonadota</taxon>
        <taxon>Alphaproteobacteria</taxon>
        <taxon>Hyphomicrobiales</taxon>
        <taxon>Xanthobacteraceae</taxon>
        <taxon>Labrys</taxon>
    </lineage>
</organism>
<keyword evidence="2" id="KW-1185">Reference proteome</keyword>
<dbReference type="Proteomes" id="UP001555786">
    <property type="component" value="Unassembled WGS sequence"/>
</dbReference>
<accession>A0ABV3PXC2</accession>
<dbReference type="RefSeq" id="WP_311940313.1">
    <property type="nucleotide sequence ID" value="NZ_JAVSCS010000027.1"/>
</dbReference>
<reference evidence="1 2" key="1">
    <citation type="submission" date="2024-07" db="EMBL/GenBank/DDBJ databases">
        <title>Description of Labrys sedimenti sp. nov., isolated from a diclofenac-degrading enrichment culture.</title>
        <authorList>
            <person name="Tancsics A."/>
            <person name="Csepanyi A."/>
        </authorList>
    </citation>
    <scope>NUCLEOTIDE SEQUENCE [LARGE SCALE GENOMIC DNA]</scope>
    <source>
        <strain evidence="1 2">LMG 23578</strain>
    </source>
</reference>
<sequence>MLTAYMLERSDDVLTFLKAADNSSCTIDTKIDEKQTPRLYAMMQKVLSDPGLSAFSVGNKYRGLRPRGVVV</sequence>
<proteinExistence type="predicted"/>
<dbReference type="EMBL" id="JBFNQD010000019">
    <property type="protein sequence ID" value="MEW9309919.1"/>
    <property type="molecule type" value="Genomic_DNA"/>
</dbReference>
<protein>
    <submittedName>
        <fullName evidence="1">Uncharacterized protein</fullName>
    </submittedName>
</protein>
<evidence type="ECO:0000313" key="2">
    <source>
        <dbReference type="Proteomes" id="UP001555786"/>
    </source>
</evidence>
<comment type="caution">
    <text evidence="1">The sequence shown here is derived from an EMBL/GenBank/DDBJ whole genome shotgun (WGS) entry which is preliminary data.</text>
</comment>